<accession>X1EJS4</accession>
<protein>
    <submittedName>
        <fullName evidence="1">Uncharacterized protein</fullName>
    </submittedName>
</protein>
<proteinExistence type="predicted"/>
<gene>
    <name evidence="1" type="ORF">S03H2_17627</name>
</gene>
<organism evidence="1">
    <name type="scientific">marine sediment metagenome</name>
    <dbReference type="NCBI Taxonomy" id="412755"/>
    <lineage>
        <taxon>unclassified sequences</taxon>
        <taxon>metagenomes</taxon>
        <taxon>ecological metagenomes</taxon>
    </lineage>
</organism>
<name>X1EJS4_9ZZZZ</name>
<comment type="caution">
    <text evidence="1">The sequence shown here is derived from an EMBL/GenBank/DDBJ whole genome shotgun (WGS) entry which is preliminary data.</text>
</comment>
<sequence>YFPPIQFNVPTIPPKPTPTGVKCIECAGGVAEPYKPTEERNLSLMTSYQICSFINPQRLGEMGLKTSYGLLISVTPEETNLLLKTEVESVIAYDLFGMKYDGYSEGDIRAMAGMKYDGYSESSVTA</sequence>
<dbReference type="AlphaFoldDB" id="X1EJS4"/>
<feature type="non-terminal residue" evidence="1">
    <location>
        <position position="1"/>
    </location>
</feature>
<evidence type="ECO:0000313" key="1">
    <source>
        <dbReference type="EMBL" id="GAH32867.1"/>
    </source>
</evidence>
<reference evidence="1" key="1">
    <citation type="journal article" date="2014" name="Front. Microbiol.">
        <title>High frequency of phylogenetically diverse reductive dehalogenase-homologous genes in deep subseafloor sedimentary metagenomes.</title>
        <authorList>
            <person name="Kawai M."/>
            <person name="Futagami T."/>
            <person name="Toyoda A."/>
            <person name="Takaki Y."/>
            <person name="Nishi S."/>
            <person name="Hori S."/>
            <person name="Arai W."/>
            <person name="Tsubouchi T."/>
            <person name="Morono Y."/>
            <person name="Uchiyama I."/>
            <person name="Ito T."/>
            <person name="Fujiyama A."/>
            <person name="Inagaki F."/>
            <person name="Takami H."/>
        </authorList>
    </citation>
    <scope>NUCLEOTIDE SEQUENCE</scope>
    <source>
        <strain evidence="1">Expedition CK06-06</strain>
    </source>
</reference>
<dbReference type="EMBL" id="BARU01009105">
    <property type="protein sequence ID" value="GAH32867.1"/>
    <property type="molecule type" value="Genomic_DNA"/>
</dbReference>